<protein>
    <submittedName>
        <fullName evidence="1">Uncharacterized protein</fullName>
    </submittedName>
</protein>
<organism evidence="1 2">
    <name type="scientific">Pristionchus entomophagus</name>
    <dbReference type="NCBI Taxonomy" id="358040"/>
    <lineage>
        <taxon>Eukaryota</taxon>
        <taxon>Metazoa</taxon>
        <taxon>Ecdysozoa</taxon>
        <taxon>Nematoda</taxon>
        <taxon>Chromadorea</taxon>
        <taxon>Rhabditida</taxon>
        <taxon>Rhabditina</taxon>
        <taxon>Diplogasteromorpha</taxon>
        <taxon>Diplogasteroidea</taxon>
        <taxon>Neodiplogasteridae</taxon>
        <taxon>Pristionchus</taxon>
    </lineage>
</organism>
<gene>
    <name evidence="1" type="ORF">PENTCL1PPCAC_13430</name>
</gene>
<accession>A0AAV5TEC5</accession>
<sequence>EYDEFPCPNTLPFHSTTVSTHEPSCKRVSHLAHKQIQEKKKRIVKRQISFGGFGSRLGGFSNLLPYGPSDGPISIPERLLGCANEGQRQIIHHVVAQLLADGRMRI</sequence>
<reference evidence="1" key="1">
    <citation type="submission" date="2023-10" db="EMBL/GenBank/DDBJ databases">
        <title>Genome assembly of Pristionchus species.</title>
        <authorList>
            <person name="Yoshida K."/>
            <person name="Sommer R.J."/>
        </authorList>
    </citation>
    <scope>NUCLEOTIDE SEQUENCE</scope>
    <source>
        <strain evidence="1">RS0144</strain>
    </source>
</reference>
<feature type="non-terminal residue" evidence="1">
    <location>
        <position position="1"/>
    </location>
</feature>
<comment type="caution">
    <text evidence="1">The sequence shown here is derived from an EMBL/GenBank/DDBJ whole genome shotgun (WGS) entry which is preliminary data.</text>
</comment>
<evidence type="ECO:0000313" key="2">
    <source>
        <dbReference type="Proteomes" id="UP001432027"/>
    </source>
</evidence>
<evidence type="ECO:0000313" key="1">
    <source>
        <dbReference type="EMBL" id="GMS91254.1"/>
    </source>
</evidence>
<dbReference type="Proteomes" id="UP001432027">
    <property type="component" value="Unassembled WGS sequence"/>
</dbReference>
<feature type="non-terminal residue" evidence="1">
    <location>
        <position position="106"/>
    </location>
</feature>
<name>A0AAV5TEC5_9BILA</name>
<keyword evidence="2" id="KW-1185">Reference proteome</keyword>
<proteinExistence type="predicted"/>
<dbReference type="AlphaFoldDB" id="A0AAV5TEC5"/>
<dbReference type="EMBL" id="BTSX01000003">
    <property type="protein sequence ID" value="GMS91254.1"/>
    <property type="molecule type" value="Genomic_DNA"/>
</dbReference>